<evidence type="ECO:0000313" key="4">
    <source>
        <dbReference type="Proteomes" id="UP000271241"/>
    </source>
</evidence>
<dbReference type="OrthoDB" id="273141at2759"/>
<gene>
    <name evidence="3" type="ORF">THASP1DRAFT_34096</name>
</gene>
<proteinExistence type="inferred from homology"/>
<dbReference type="GO" id="GO:0005634">
    <property type="term" value="C:nucleus"/>
    <property type="evidence" value="ECO:0007669"/>
    <property type="project" value="TreeGrafter"/>
</dbReference>
<evidence type="ECO:0000259" key="2">
    <source>
        <dbReference type="Pfam" id="PF06047"/>
    </source>
</evidence>
<comment type="similarity">
    <text evidence="1">Belongs to the NKAP family.</text>
</comment>
<evidence type="ECO:0000256" key="1">
    <source>
        <dbReference type="ARBA" id="ARBA00009313"/>
    </source>
</evidence>
<dbReference type="STRING" id="78915.A0A4P9XYK4"/>
<dbReference type="Proteomes" id="UP000271241">
    <property type="component" value="Unassembled WGS sequence"/>
</dbReference>
<sequence>MEVGPTPLPMTDIKMNERSYGGALLAGEGSAMAAYVQSGKRIPRRGEIGLKSEQIQAFEDVGYVMSGSRHHRMNAVRIRKENQVISAEEKRALLLFNQEEKAKRENKIISDFRELLTDQLRGNNA</sequence>
<evidence type="ECO:0000313" key="3">
    <source>
        <dbReference type="EMBL" id="RKP10510.1"/>
    </source>
</evidence>
<dbReference type="InterPro" id="IPR009269">
    <property type="entry name" value="NKAP_C"/>
</dbReference>
<organism evidence="3 4">
    <name type="scientific">Thamnocephalis sphaerospora</name>
    <dbReference type="NCBI Taxonomy" id="78915"/>
    <lineage>
        <taxon>Eukaryota</taxon>
        <taxon>Fungi</taxon>
        <taxon>Fungi incertae sedis</taxon>
        <taxon>Zoopagomycota</taxon>
        <taxon>Zoopagomycotina</taxon>
        <taxon>Zoopagomycetes</taxon>
        <taxon>Zoopagales</taxon>
        <taxon>Sigmoideomycetaceae</taxon>
        <taxon>Thamnocephalis</taxon>
    </lineage>
</organism>
<feature type="domain" description="NF-kappa-B-activating protein C-terminal" evidence="2">
    <location>
        <begin position="18"/>
        <end position="117"/>
    </location>
</feature>
<dbReference type="EMBL" id="KZ992449">
    <property type="protein sequence ID" value="RKP10510.1"/>
    <property type="molecule type" value="Genomic_DNA"/>
</dbReference>
<dbReference type="InterPro" id="IPR040466">
    <property type="entry name" value="NKAP"/>
</dbReference>
<reference evidence="4" key="1">
    <citation type="journal article" date="2018" name="Nat. Microbiol.">
        <title>Leveraging single-cell genomics to expand the fungal tree of life.</title>
        <authorList>
            <person name="Ahrendt S.R."/>
            <person name="Quandt C.A."/>
            <person name="Ciobanu D."/>
            <person name="Clum A."/>
            <person name="Salamov A."/>
            <person name="Andreopoulos B."/>
            <person name="Cheng J.F."/>
            <person name="Woyke T."/>
            <person name="Pelin A."/>
            <person name="Henrissat B."/>
            <person name="Reynolds N.K."/>
            <person name="Benny G.L."/>
            <person name="Smith M.E."/>
            <person name="James T.Y."/>
            <person name="Grigoriev I.V."/>
        </authorList>
    </citation>
    <scope>NUCLEOTIDE SEQUENCE [LARGE SCALE GENOMIC DNA]</scope>
    <source>
        <strain evidence="4">RSA 1356</strain>
    </source>
</reference>
<dbReference type="Pfam" id="PF06047">
    <property type="entry name" value="Nkap_C"/>
    <property type="match status" value="1"/>
</dbReference>
<accession>A0A4P9XYK4</accession>
<dbReference type="GO" id="GO:0003682">
    <property type="term" value="F:chromatin binding"/>
    <property type="evidence" value="ECO:0007669"/>
    <property type="project" value="InterPro"/>
</dbReference>
<dbReference type="PANTHER" id="PTHR13087:SF0">
    <property type="entry name" value="NFKB ACTIVATING PROTEIN LIKE"/>
    <property type="match status" value="1"/>
</dbReference>
<dbReference type="AlphaFoldDB" id="A0A4P9XYK4"/>
<protein>
    <submittedName>
        <fullName evidence="3">Ras-induced vulval development antagonist-domain-containing protein</fullName>
    </submittedName>
</protein>
<keyword evidence="4" id="KW-1185">Reference proteome</keyword>
<name>A0A4P9XYK4_9FUNG</name>
<dbReference type="PANTHER" id="PTHR13087">
    <property type="entry name" value="NF-KAPPA B ACTIVATING PROTEIN"/>
    <property type="match status" value="1"/>
</dbReference>
<dbReference type="GO" id="GO:0010468">
    <property type="term" value="P:regulation of gene expression"/>
    <property type="evidence" value="ECO:0007669"/>
    <property type="project" value="TreeGrafter"/>
</dbReference>